<keyword evidence="11" id="KW-0539">Nucleus</keyword>
<dbReference type="InterPro" id="IPR001610">
    <property type="entry name" value="PAC"/>
</dbReference>
<keyword evidence="5" id="KW-0677">Repeat</keyword>
<dbReference type="PANTHER" id="PTHR23043">
    <property type="entry name" value="HYPOXIA-INDUCIBLE FACTOR 1 ALPHA"/>
    <property type="match status" value="1"/>
</dbReference>
<dbReference type="SMART" id="SM00086">
    <property type="entry name" value="PAC"/>
    <property type="match status" value="1"/>
</dbReference>
<dbReference type="Pfam" id="PF00989">
    <property type="entry name" value="PAS"/>
    <property type="match status" value="1"/>
</dbReference>
<keyword evidence="7" id="KW-0805">Transcription regulation</keyword>
<dbReference type="PRINTS" id="PR00785">
    <property type="entry name" value="NCTRNSLOCATR"/>
</dbReference>
<dbReference type="GO" id="GO:0000981">
    <property type="term" value="F:DNA-binding transcription factor activity, RNA polymerase II-specific"/>
    <property type="evidence" value="ECO:0007669"/>
    <property type="project" value="TreeGrafter"/>
</dbReference>
<accession>A0A9Q0IXI1</accession>
<dbReference type="InterPro" id="IPR035965">
    <property type="entry name" value="PAS-like_dom_sf"/>
</dbReference>
<dbReference type="InterPro" id="IPR021537">
    <property type="entry name" value="HIF_alpha-like"/>
</dbReference>
<evidence type="ECO:0000313" key="18">
    <source>
        <dbReference type="Proteomes" id="UP001148018"/>
    </source>
</evidence>
<dbReference type="InterPro" id="IPR036638">
    <property type="entry name" value="HLH_DNA-bd_sf"/>
</dbReference>
<feature type="modified residue" description="4-hydroxyproline" evidence="13">
    <location>
        <position position="445"/>
    </location>
</feature>
<dbReference type="InterPro" id="IPR011598">
    <property type="entry name" value="bHLH_dom"/>
</dbReference>
<evidence type="ECO:0000259" key="15">
    <source>
        <dbReference type="PROSITE" id="PS50112"/>
    </source>
</evidence>
<evidence type="ECO:0000256" key="1">
    <source>
        <dbReference type="ARBA" id="ARBA00004123"/>
    </source>
</evidence>
<dbReference type="AlphaFoldDB" id="A0A9Q0IXI1"/>
<feature type="region of interest" description="Disordered" evidence="14">
    <location>
        <begin position="598"/>
        <end position="638"/>
    </location>
</feature>
<dbReference type="GO" id="GO:0071456">
    <property type="term" value="P:cellular response to hypoxia"/>
    <property type="evidence" value="ECO:0007669"/>
    <property type="project" value="TreeGrafter"/>
</dbReference>
<protein>
    <recommendedName>
        <fullName evidence="3">Hypoxia-inducible factor 1-alpha</fullName>
    </recommendedName>
</protein>
<dbReference type="GO" id="GO:0005667">
    <property type="term" value="C:transcription regulator complex"/>
    <property type="evidence" value="ECO:0007669"/>
    <property type="project" value="InterPro"/>
</dbReference>
<dbReference type="SUPFAM" id="SSF55785">
    <property type="entry name" value="PYP-like sensor domain (PAS domain)"/>
    <property type="match status" value="2"/>
</dbReference>
<dbReference type="PROSITE" id="PS50112">
    <property type="entry name" value="PAS"/>
    <property type="match status" value="2"/>
</dbReference>
<dbReference type="InterPro" id="IPR001067">
    <property type="entry name" value="Nuc_translocat"/>
</dbReference>
<dbReference type="Pfam" id="PF08447">
    <property type="entry name" value="PAS_3"/>
    <property type="match status" value="1"/>
</dbReference>
<dbReference type="Proteomes" id="UP001148018">
    <property type="component" value="Unassembled WGS sequence"/>
</dbReference>
<evidence type="ECO:0000259" key="16">
    <source>
        <dbReference type="PROSITE" id="PS50888"/>
    </source>
</evidence>
<keyword evidence="12" id="KW-0379">Hydroxylation</keyword>
<evidence type="ECO:0000256" key="3">
    <source>
        <dbReference type="ARBA" id="ARBA00014446"/>
    </source>
</evidence>
<evidence type="ECO:0000313" key="17">
    <source>
        <dbReference type="EMBL" id="KAJ3613196.1"/>
    </source>
</evidence>
<organism evidence="17 18">
    <name type="scientific">Muraenolepis orangiensis</name>
    <name type="common">Patagonian moray cod</name>
    <dbReference type="NCBI Taxonomy" id="630683"/>
    <lineage>
        <taxon>Eukaryota</taxon>
        <taxon>Metazoa</taxon>
        <taxon>Chordata</taxon>
        <taxon>Craniata</taxon>
        <taxon>Vertebrata</taxon>
        <taxon>Euteleostomi</taxon>
        <taxon>Actinopterygii</taxon>
        <taxon>Neopterygii</taxon>
        <taxon>Teleostei</taxon>
        <taxon>Neoteleostei</taxon>
        <taxon>Acanthomorphata</taxon>
        <taxon>Zeiogadaria</taxon>
        <taxon>Gadariae</taxon>
        <taxon>Gadiformes</taxon>
        <taxon>Muraenolepidoidei</taxon>
        <taxon>Muraenolepididae</taxon>
        <taxon>Muraenolepis</taxon>
    </lineage>
</organism>
<feature type="region of interest" description="Disordered" evidence="14">
    <location>
        <begin position="1"/>
        <end position="25"/>
    </location>
</feature>
<dbReference type="SUPFAM" id="SSF47459">
    <property type="entry name" value="HLH, helix-loop-helix DNA-binding domain"/>
    <property type="match status" value="1"/>
</dbReference>
<name>A0A9Q0IXI1_9TELE</name>
<dbReference type="InterPro" id="IPR013655">
    <property type="entry name" value="PAS_fold_3"/>
</dbReference>
<evidence type="ECO:0000256" key="10">
    <source>
        <dbReference type="ARBA" id="ARBA00023163"/>
    </source>
</evidence>
<dbReference type="GO" id="GO:0046983">
    <property type="term" value="F:protein dimerization activity"/>
    <property type="evidence" value="ECO:0007669"/>
    <property type="project" value="InterPro"/>
</dbReference>
<keyword evidence="4" id="KW-0963">Cytoplasm</keyword>
<dbReference type="OrthoDB" id="6021714at2759"/>
<evidence type="ECO:0000256" key="11">
    <source>
        <dbReference type="ARBA" id="ARBA00023242"/>
    </source>
</evidence>
<dbReference type="Pfam" id="PF11413">
    <property type="entry name" value="HIF-1"/>
    <property type="match status" value="1"/>
</dbReference>
<feature type="modified residue" description="4-hydroxyproline" evidence="13">
    <location>
        <position position="582"/>
    </location>
</feature>
<dbReference type="GO" id="GO:0000977">
    <property type="term" value="F:RNA polymerase II transcription regulatory region sequence-specific DNA binding"/>
    <property type="evidence" value="ECO:0007669"/>
    <property type="project" value="TreeGrafter"/>
</dbReference>
<dbReference type="SMART" id="SM00091">
    <property type="entry name" value="PAS"/>
    <property type="match status" value="2"/>
</dbReference>
<dbReference type="FunFam" id="3.30.450.20:FF:000005">
    <property type="entry name" value="Hypoxia-inducible factor 1 subunit alpha"/>
    <property type="match status" value="1"/>
</dbReference>
<evidence type="ECO:0000256" key="5">
    <source>
        <dbReference type="ARBA" id="ARBA00022737"/>
    </source>
</evidence>
<evidence type="ECO:0000256" key="8">
    <source>
        <dbReference type="ARBA" id="ARBA00023125"/>
    </source>
</evidence>
<dbReference type="PANTHER" id="PTHR23043:SF7">
    <property type="entry name" value="HYPOXIA-INDUCIBLE FACTOR 1-ALPHA"/>
    <property type="match status" value="1"/>
</dbReference>
<dbReference type="GO" id="GO:0005634">
    <property type="term" value="C:nucleus"/>
    <property type="evidence" value="ECO:0007669"/>
    <property type="project" value="UniProtKB-SubCell"/>
</dbReference>
<dbReference type="InterPro" id="IPR013767">
    <property type="entry name" value="PAS_fold"/>
</dbReference>
<evidence type="ECO:0000256" key="9">
    <source>
        <dbReference type="ARBA" id="ARBA00023159"/>
    </source>
</evidence>
<reference evidence="17" key="1">
    <citation type="submission" date="2022-07" db="EMBL/GenBank/DDBJ databases">
        <title>Chromosome-level genome of Muraenolepis orangiensis.</title>
        <authorList>
            <person name="Kim J."/>
        </authorList>
    </citation>
    <scope>NUCLEOTIDE SEQUENCE</scope>
    <source>
        <strain evidence="17">KU_S4_2022</strain>
        <tissue evidence="17">Muscle</tissue>
    </source>
</reference>
<feature type="domain" description="PAS" evidence="15">
    <location>
        <begin position="100"/>
        <end position="163"/>
    </location>
</feature>
<evidence type="ECO:0000256" key="14">
    <source>
        <dbReference type="SAM" id="MobiDB-lite"/>
    </source>
</evidence>
<dbReference type="CDD" id="cd00130">
    <property type="entry name" value="PAS"/>
    <property type="match status" value="2"/>
</dbReference>
<evidence type="ECO:0000256" key="12">
    <source>
        <dbReference type="ARBA" id="ARBA00023278"/>
    </source>
</evidence>
<keyword evidence="10" id="KW-0804">Transcription</keyword>
<dbReference type="Gene3D" id="3.30.450.20">
    <property type="entry name" value="PAS domain"/>
    <property type="match status" value="2"/>
</dbReference>
<feature type="domain" description="PAS" evidence="15">
    <location>
        <begin position="255"/>
        <end position="304"/>
    </location>
</feature>
<comment type="caution">
    <text evidence="17">The sequence shown here is derived from an EMBL/GenBank/DDBJ whole genome shotgun (WGS) entry which is preliminary data.</text>
</comment>
<dbReference type="Pfam" id="PF08778">
    <property type="entry name" value="HIF-1a_CTAD"/>
    <property type="match status" value="1"/>
</dbReference>
<dbReference type="InterPro" id="IPR014887">
    <property type="entry name" value="HIF-1_CTAD"/>
</dbReference>
<dbReference type="FunFam" id="4.10.280.10:FF:000076">
    <property type="entry name" value="hypoxia-inducible factor 3-alpha isoform X1"/>
    <property type="match status" value="1"/>
</dbReference>
<evidence type="ECO:0000256" key="4">
    <source>
        <dbReference type="ARBA" id="ARBA00022490"/>
    </source>
</evidence>
<dbReference type="Gene3D" id="4.10.280.10">
    <property type="entry name" value="Helix-loop-helix DNA-binding domain"/>
    <property type="match status" value="1"/>
</dbReference>
<dbReference type="InterPro" id="IPR000014">
    <property type="entry name" value="PAS"/>
</dbReference>
<dbReference type="PROSITE" id="PS50888">
    <property type="entry name" value="BHLH"/>
    <property type="match status" value="1"/>
</dbReference>
<dbReference type="GO" id="GO:0005737">
    <property type="term" value="C:cytoplasm"/>
    <property type="evidence" value="ECO:0007669"/>
    <property type="project" value="UniProtKB-SubCell"/>
</dbReference>
<keyword evidence="8" id="KW-0238">DNA-binding</keyword>
<dbReference type="EMBL" id="JANIIK010000035">
    <property type="protein sequence ID" value="KAJ3613196.1"/>
    <property type="molecule type" value="Genomic_DNA"/>
</dbReference>
<evidence type="ECO:0000256" key="2">
    <source>
        <dbReference type="ARBA" id="ARBA00004496"/>
    </source>
</evidence>
<feature type="region of interest" description="Disordered" evidence="14">
    <location>
        <begin position="483"/>
        <end position="540"/>
    </location>
</feature>
<dbReference type="NCBIfam" id="TIGR00229">
    <property type="entry name" value="sensory_box"/>
    <property type="match status" value="2"/>
</dbReference>
<comment type="subcellular location">
    <subcellularLocation>
        <location evidence="2">Cytoplasm</location>
    </subcellularLocation>
    <subcellularLocation>
        <location evidence="1">Nucleus</location>
    </subcellularLocation>
</comment>
<dbReference type="Pfam" id="PF23171">
    <property type="entry name" value="bHLH_HIF1A"/>
    <property type="match status" value="1"/>
</dbReference>
<dbReference type="FunFam" id="3.30.450.20:FF:000015">
    <property type="entry name" value="Hypoxia-inducible factor 1-alpha isoform 1"/>
    <property type="match status" value="1"/>
</dbReference>
<gene>
    <name evidence="17" type="ORF">NHX12_019448</name>
</gene>
<feature type="modified residue" description="(3S)-3-hydroxyasparagine" evidence="13">
    <location>
        <position position="752"/>
    </location>
</feature>
<keyword evidence="18" id="KW-1185">Reference proteome</keyword>
<proteinExistence type="predicted"/>
<sequence length="775" mass="85716">MDTDIVPEKKRVSSDRRKEKSRDAARCRRGKESEVFYELGQELPMPHSIVSNLDKASIMRLTISYLRMMKLLGTDGPVAAAAVEEKEESELDVQLSGSYLKALEGFLMVLSEDGDMIYLSENVNKCLGLAQFDLTGQSVFDYTHPCDQEELREMLVHRTGSKKTKEPNTERNFFLRMKCTLTNRGRTVNVKSATWKVLRCSGHVRMCKAPTEETPSAQAEHPGPYLVLICDPIPHPSNIEVPLDTKTFLSRHTLDMKFTYCDERITELMGYDPEDLMNRSVYEYYHALDSDHLTKTHHNLFAKGQVSTGQYRMLAKRGGFVWVETQATVIYNNKNSQPQCVVCVNFVLSGIQEENCILSLEQTEDVKPVKAEKKGQVEEVEEVVVESCQADETVTQAVTQAVTSQEQAPEMDVIKLFTQMPEGQPLVSLYDQLKEEPEALTLLAPAAGDTIIPLDFSCPDSEIPLLKDAPLYNDVMLPSTSDRLALPLSPLPPSEPTNSSDSSPGEPEAPTYTPVLFGSAGGHSRARGHTGPGSPLDLGFPGDMELSSDFDLVEKLFAIDTKPKTPFSTQAIEDIDLDMLAPYIPMDDMDFQLRTLSPDEPRPCEPVKPPESTPLHSYLSSPSWFPGSPPAASPATPLPLESTPRTALLLSKRNPQLDKEASLRLLAAQNAQRKRKLGDVPLPEVVGTVALLQGACEPSKKLKVSEVPKVLSHGYILLLPTDLARCLLGTSSESTGPAITLPQLTRYDCEVNAPVQGRQHLLQGEELLRALDQVN</sequence>
<keyword evidence="9" id="KW-0010">Activator</keyword>
<evidence type="ECO:0000256" key="13">
    <source>
        <dbReference type="PIRSR" id="PIRSR621537-50"/>
    </source>
</evidence>
<evidence type="ECO:0000256" key="7">
    <source>
        <dbReference type="ARBA" id="ARBA00023015"/>
    </source>
</evidence>
<keyword evidence="6" id="KW-0832">Ubl conjugation</keyword>
<evidence type="ECO:0000256" key="6">
    <source>
        <dbReference type="ARBA" id="ARBA00022843"/>
    </source>
</evidence>
<dbReference type="SMART" id="SM00353">
    <property type="entry name" value="HLH"/>
    <property type="match status" value="1"/>
</dbReference>
<feature type="domain" description="BHLH" evidence="16">
    <location>
        <begin position="16"/>
        <end position="69"/>
    </location>
</feature>